<protein>
    <submittedName>
        <fullName evidence="2">Uncharacterized protein</fullName>
    </submittedName>
</protein>
<feature type="transmembrane region" description="Helical" evidence="1">
    <location>
        <begin position="303"/>
        <end position="321"/>
    </location>
</feature>
<keyword evidence="3" id="KW-1185">Reference proteome</keyword>
<feature type="transmembrane region" description="Helical" evidence="1">
    <location>
        <begin position="399"/>
        <end position="420"/>
    </location>
</feature>
<dbReference type="NCBIfam" id="NF047417">
    <property type="entry name" value="teichoic_AuxA"/>
    <property type="match status" value="1"/>
</dbReference>
<organism evidence="2 3">
    <name type="scientific">Macrococcoides goetzii</name>
    <dbReference type="NCBI Taxonomy" id="1891097"/>
    <lineage>
        <taxon>Bacteria</taxon>
        <taxon>Bacillati</taxon>
        <taxon>Bacillota</taxon>
        <taxon>Bacilli</taxon>
        <taxon>Bacillales</taxon>
        <taxon>Staphylococcaceae</taxon>
        <taxon>Macrococcoides</taxon>
    </lineage>
</organism>
<dbReference type="RefSeq" id="WP_099580672.1">
    <property type="nucleotide sequence ID" value="NZ_MJBI02000001.1"/>
</dbReference>
<gene>
    <name evidence="2" type="ORF">BFS35_004955</name>
</gene>
<dbReference type="Proteomes" id="UP000229523">
    <property type="component" value="Unassembled WGS sequence"/>
</dbReference>
<reference evidence="2 3" key="1">
    <citation type="journal article" date="2018" name="Front. Microbiol.">
        <title>Description and Comparative Genomics of Macrococcus caseolyticus subsp. hominis subsp. nov., Macrococcus goetzii sp. nov., Macrococcus epidermidis sp. nov., and Macrococcus bohemicus sp. nov., Novel Macrococci From Human Clinical Material With Virulence Potential and Suspected Uptake of Foreign DNA by Natural Transformation.</title>
        <authorList>
            <person name="Maslanova I."/>
            <person name="Wertheimer Z."/>
            <person name="Sedlacek I."/>
            <person name="Svec P."/>
            <person name="Indrakova A."/>
            <person name="Kovarovic V."/>
            <person name="Schumann P."/>
            <person name="Sproer C."/>
            <person name="Kralova S."/>
            <person name="Sedo O."/>
            <person name="Kristofova L."/>
            <person name="Vrbovska V."/>
            <person name="Fuzik T."/>
            <person name="Petras P."/>
            <person name="Zdrahal Z."/>
            <person name="Ruzickova V."/>
            <person name="Doskar J."/>
            <person name="Pantucek R."/>
        </authorList>
    </citation>
    <scope>NUCLEOTIDE SEQUENCE [LARGE SCALE GENOMIC DNA]</scope>
    <source>
        <strain evidence="2 3">CCM 4927</strain>
    </source>
</reference>
<evidence type="ECO:0000313" key="3">
    <source>
        <dbReference type="Proteomes" id="UP000229523"/>
    </source>
</evidence>
<evidence type="ECO:0000256" key="1">
    <source>
        <dbReference type="SAM" id="Phobius"/>
    </source>
</evidence>
<feature type="transmembrane region" description="Helical" evidence="1">
    <location>
        <begin position="50"/>
        <end position="69"/>
    </location>
</feature>
<evidence type="ECO:0000313" key="2">
    <source>
        <dbReference type="EMBL" id="RAI83041.1"/>
    </source>
</evidence>
<proteinExistence type="predicted"/>
<accession>A0A2G5NMG6</accession>
<sequence length="426" mass="50847">MNWIKTHFEILIGYFIAAISIFLGIFIIYHGNQIAHFKDIDINKLHMYNFFDFINIYIFELIKLLSHYIKNYPAIYGVLLIIIGLSFIYISRKLKETTIFDKTIAYYYLLAASIILVVIIIFLFEVYGIFSLFYLLFFIFLVYYTINRRKLNEHYRKFHFMVLIGVYGIAYFMSQLAVYDNLNKEKVSPLDVMSINFYFLVLLLIAALCLFNYVFLKRTLPTKNDEHEKLSRRNKKKRDLQINQKLQEGTNSTIEKISTTSLKVDEKIILYFKRAINTVKDKINLEEDDIPSWYKRPRWIRSFHIEILLSALMFIITVIELNNRNILFDASKFNVVKMQYFYEWINLVGLLMIIIGYIYFSIRIHFKGKGYFGQLFTISFLTLKIVTSIYLMVFKGINLALFIPPILLLMFMFVVPLYIIHIRKRY</sequence>
<feature type="transmembrane region" description="Helical" evidence="1">
    <location>
        <begin position="341"/>
        <end position="360"/>
    </location>
</feature>
<feature type="transmembrane region" description="Helical" evidence="1">
    <location>
        <begin position="372"/>
        <end position="393"/>
    </location>
</feature>
<dbReference type="EMBL" id="MJBI02000001">
    <property type="protein sequence ID" value="RAI83041.1"/>
    <property type="molecule type" value="Genomic_DNA"/>
</dbReference>
<feature type="transmembrane region" description="Helical" evidence="1">
    <location>
        <begin position="158"/>
        <end position="177"/>
    </location>
</feature>
<keyword evidence="1" id="KW-0812">Transmembrane</keyword>
<feature type="transmembrane region" description="Helical" evidence="1">
    <location>
        <begin position="12"/>
        <end position="29"/>
    </location>
</feature>
<feature type="transmembrane region" description="Helical" evidence="1">
    <location>
        <begin position="75"/>
        <end position="92"/>
    </location>
</feature>
<comment type="caution">
    <text evidence="2">The sequence shown here is derived from an EMBL/GenBank/DDBJ whole genome shotgun (WGS) entry which is preliminary data.</text>
</comment>
<feature type="transmembrane region" description="Helical" evidence="1">
    <location>
        <begin position="129"/>
        <end position="146"/>
    </location>
</feature>
<feature type="transmembrane region" description="Helical" evidence="1">
    <location>
        <begin position="197"/>
        <end position="216"/>
    </location>
</feature>
<name>A0A2G5NMG6_9STAP</name>
<keyword evidence="1" id="KW-1133">Transmembrane helix</keyword>
<feature type="transmembrane region" description="Helical" evidence="1">
    <location>
        <begin position="104"/>
        <end position="123"/>
    </location>
</feature>
<keyword evidence="1" id="KW-0472">Membrane</keyword>
<dbReference type="AlphaFoldDB" id="A0A2G5NMG6"/>